<dbReference type="AlphaFoldDB" id="A0A2T0K0Q3"/>
<keyword evidence="3" id="KW-1185">Reference proteome</keyword>
<evidence type="ECO:0000313" key="3">
    <source>
        <dbReference type="Proteomes" id="UP000239415"/>
    </source>
</evidence>
<evidence type="ECO:0000256" key="1">
    <source>
        <dbReference type="SAM" id="MobiDB-lite"/>
    </source>
</evidence>
<dbReference type="RefSeq" id="WP_106327424.1">
    <property type="nucleotide sequence ID" value="NZ_BOMO01000135.1"/>
</dbReference>
<dbReference type="OrthoDB" id="3290784at2"/>
<feature type="region of interest" description="Disordered" evidence="1">
    <location>
        <begin position="71"/>
        <end position="93"/>
    </location>
</feature>
<feature type="compositionally biased region" description="Polar residues" evidence="1">
    <location>
        <begin position="82"/>
        <end position="91"/>
    </location>
</feature>
<dbReference type="EMBL" id="PVMZ01000020">
    <property type="protein sequence ID" value="PRX16363.1"/>
    <property type="molecule type" value="Genomic_DNA"/>
</dbReference>
<gene>
    <name evidence="2" type="ORF">CLV67_120178</name>
</gene>
<protein>
    <submittedName>
        <fullName evidence="2">Uncharacterized protein</fullName>
    </submittedName>
</protein>
<comment type="caution">
    <text evidence="2">The sequence shown here is derived from an EMBL/GenBank/DDBJ whole genome shotgun (WGS) entry which is preliminary data.</text>
</comment>
<dbReference type="Proteomes" id="UP000239415">
    <property type="component" value="Unassembled WGS sequence"/>
</dbReference>
<organism evidence="2 3">
    <name type="scientific">Actinoplanes italicus</name>
    <dbReference type="NCBI Taxonomy" id="113567"/>
    <lineage>
        <taxon>Bacteria</taxon>
        <taxon>Bacillati</taxon>
        <taxon>Actinomycetota</taxon>
        <taxon>Actinomycetes</taxon>
        <taxon>Micromonosporales</taxon>
        <taxon>Micromonosporaceae</taxon>
        <taxon>Actinoplanes</taxon>
    </lineage>
</organism>
<evidence type="ECO:0000313" key="2">
    <source>
        <dbReference type="EMBL" id="PRX16363.1"/>
    </source>
</evidence>
<sequence>MTGAQVLPEARACAEGWGASWGRAPVASDILLAERRGTATLLITRKGDTGDLVACTVLDPATGTTGAELLNPAADTPAPESVSIQSMGSTSGDDDVWHSDVIGRAGPSVTGVDVVLPDGGRTIQASTSAGWWAAWWPGHQAGQADAVRIIVHTATGSRTYRTGDL</sequence>
<proteinExistence type="predicted"/>
<accession>A0A2T0K0Q3</accession>
<reference evidence="2 3" key="1">
    <citation type="submission" date="2018-03" db="EMBL/GenBank/DDBJ databases">
        <title>Genomic Encyclopedia of Archaeal and Bacterial Type Strains, Phase II (KMG-II): from individual species to whole genera.</title>
        <authorList>
            <person name="Goeker M."/>
        </authorList>
    </citation>
    <scope>NUCLEOTIDE SEQUENCE [LARGE SCALE GENOMIC DNA]</scope>
    <source>
        <strain evidence="2 3">DSM 43146</strain>
    </source>
</reference>
<name>A0A2T0K0Q3_9ACTN</name>